<accession>A0A5M3Y442</accession>
<comment type="caution">
    <text evidence="2">The sequence shown here is derived from an EMBL/GenBank/DDBJ whole genome shotgun (WGS) entry which is preliminary data.</text>
</comment>
<feature type="compositionally biased region" description="Low complexity" evidence="1">
    <location>
        <begin position="1"/>
        <end position="15"/>
    </location>
</feature>
<name>A0A5M3Y442_9ACTN</name>
<evidence type="ECO:0000313" key="3">
    <source>
        <dbReference type="Proteomes" id="UP000377595"/>
    </source>
</evidence>
<sequence length="69" mass="7126">MVAGSAAAAGDGTASRLNGSARAVTRTPSAFRVRCMKVLLLGEEYQDRTATPAGGNGGCAWRSGIKRDR</sequence>
<dbReference type="Proteomes" id="UP000377595">
    <property type="component" value="Unassembled WGS sequence"/>
</dbReference>
<keyword evidence="3" id="KW-1185">Reference proteome</keyword>
<gene>
    <name evidence="2" type="ORF">Aple_086370</name>
</gene>
<proteinExistence type="predicted"/>
<evidence type="ECO:0000313" key="2">
    <source>
        <dbReference type="EMBL" id="GES25738.1"/>
    </source>
</evidence>
<organism evidence="2 3">
    <name type="scientific">Acrocarpospora pleiomorpha</name>
    <dbReference type="NCBI Taxonomy" id="90975"/>
    <lineage>
        <taxon>Bacteria</taxon>
        <taxon>Bacillati</taxon>
        <taxon>Actinomycetota</taxon>
        <taxon>Actinomycetes</taxon>
        <taxon>Streptosporangiales</taxon>
        <taxon>Streptosporangiaceae</taxon>
        <taxon>Acrocarpospora</taxon>
    </lineage>
</organism>
<dbReference type="AlphaFoldDB" id="A0A5M3Y442"/>
<evidence type="ECO:0000256" key="1">
    <source>
        <dbReference type="SAM" id="MobiDB-lite"/>
    </source>
</evidence>
<reference evidence="2 3" key="1">
    <citation type="submission" date="2019-10" db="EMBL/GenBank/DDBJ databases">
        <title>Whole genome shotgun sequence of Acrocarpospora pleiomorpha NBRC 16267.</title>
        <authorList>
            <person name="Ichikawa N."/>
            <person name="Kimura A."/>
            <person name="Kitahashi Y."/>
            <person name="Komaki H."/>
            <person name="Oguchi A."/>
        </authorList>
    </citation>
    <scope>NUCLEOTIDE SEQUENCE [LARGE SCALE GENOMIC DNA]</scope>
    <source>
        <strain evidence="2 3">NBRC 16267</strain>
    </source>
</reference>
<feature type="region of interest" description="Disordered" evidence="1">
    <location>
        <begin position="1"/>
        <end position="23"/>
    </location>
</feature>
<protein>
    <submittedName>
        <fullName evidence="2">Uncharacterized protein</fullName>
    </submittedName>
</protein>
<dbReference type="EMBL" id="BLAF01000072">
    <property type="protein sequence ID" value="GES25738.1"/>
    <property type="molecule type" value="Genomic_DNA"/>
</dbReference>